<accession>A0AAD9N1M3</accession>
<feature type="compositionally biased region" description="Basic and acidic residues" evidence="1">
    <location>
        <begin position="286"/>
        <end position="302"/>
    </location>
</feature>
<feature type="region of interest" description="Disordered" evidence="1">
    <location>
        <begin position="212"/>
        <end position="242"/>
    </location>
</feature>
<evidence type="ECO:0000313" key="5">
    <source>
        <dbReference type="Proteomes" id="UP001208570"/>
    </source>
</evidence>
<organism evidence="4 5">
    <name type="scientific">Paralvinella palmiformis</name>
    <dbReference type="NCBI Taxonomy" id="53620"/>
    <lineage>
        <taxon>Eukaryota</taxon>
        <taxon>Metazoa</taxon>
        <taxon>Spiralia</taxon>
        <taxon>Lophotrochozoa</taxon>
        <taxon>Annelida</taxon>
        <taxon>Polychaeta</taxon>
        <taxon>Sedentaria</taxon>
        <taxon>Canalipalpata</taxon>
        <taxon>Terebellida</taxon>
        <taxon>Terebelliformia</taxon>
        <taxon>Alvinellidae</taxon>
        <taxon>Paralvinella</taxon>
    </lineage>
</organism>
<feature type="compositionally biased region" description="Basic residues" evidence="1">
    <location>
        <begin position="405"/>
        <end position="414"/>
    </location>
</feature>
<dbReference type="Proteomes" id="UP001208570">
    <property type="component" value="Unassembled WGS sequence"/>
</dbReference>
<evidence type="ECO:0000256" key="2">
    <source>
        <dbReference type="SAM" id="Phobius"/>
    </source>
</evidence>
<feature type="compositionally biased region" description="Low complexity" evidence="1">
    <location>
        <begin position="214"/>
        <end position="226"/>
    </location>
</feature>
<dbReference type="AlphaFoldDB" id="A0AAD9N1M3"/>
<gene>
    <name evidence="4" type="ORF">LSH36_298g04020</name>
</gene>
<evidence type="ECO:0000259" key="3">
    <source>
        <dbReference type="PROSITE" id="PS50041"/>
    </source>
</evidence>
<feature type="region of interest" description="Disordered" evidence="1">
    <location>
        <begin position="319"/>
        <end position="414"/>
    </location>
</feature>
<dbReference type="Pfam" id="PF00059">
    <property type="entry name" value="Lectin_C"/>
    <property type="match status" value="1"/>
</dbReference>
<keyword evidence="2" id="KW-0812">Transmembrane</keyword>
<sequence>MAMINGDVYNKEPEESNIDNDNCGYLRVSDTLTEFYSASCISYKFILCQYDIPESGCVAGDIKVGTLCLRRISDGVTWYSALMACHNLGFSLVRYEPGLLSLNKTHLINPNSWIQVYRDPWIWNTGLDTTKMEYFNWDKDTGNNIPGDCMYINSDKFNWSSQPCSSISQDVNYFVCEKDYVVIISVVAGLVCVIFFVIVILLCQRKRGRKTGRRSSSASIPGSLSSTKRKDSKTTTISQNQPDESTIRKGYVYYNDSYEWTDVTKDVRYDSTGVSPEYTDRSTVGRRSEDIDMAEDGSRVGDSDQNLSWSELCKMYVDNEKGKNGNNIETDERARKAKIRKEKGANGKRERTSDDQRSYDDRHMTGNMYGSDNDDTREGRLEGQDPGRPSASNVDDVENLYAKVNKNRPRNVQQ</sequence>
<feature type="compositionally biased region" description="Basic and acidic residues" evidence="1">
    <location>
        <begin position="374"/>
        <end position="385"/>
    </location>
</feature>
<protein>
    <recommendedName>
        <fullName evidence="3">C-type lectin domain-containing protein</fullName>
    </recommendedName>
</protein>
<dbReference type="InterPro" id="IPR016187">
    <property type="entry name" value="CTDL_fold"/>
</dbReference>
<evidence type="ECO:0000313" key="4">
    <source>
        <dbReference type="EMBL" id="KAK2153415.1"/>
    </source>
</evidence>
<feature type="compositionally biased region" description="Basic and acidic residues" evidence="1">
    <location>
        <begin position="342"/>
        <end position="364"/>
    </location>
</feature>
<reference evidence="4" key="1">
    <citation type="journal article" date="2023" name="Mol. Biol. Evol.">
        <title>Third-Generation Sequencing Reveals the Adaptive Role of the Epigenome in Three Deep-Sea Polychaetes.</title>
        <authorList>
            <person name="Perez M."/>
            <person name="Aroh O."/>
            <person name="Sun Y."/>
            <person name="Lan Y."/>
            <person name="Juniper S.K."/>
            <person name="Young C.R."/>
            <person name="Angers B."/>
            <person name="Qian P.Y."/>
        </authorList>
    </citation>
    <scope>NUCLEOTIDE SEQUENCE</scope>
    <source>
        <strain evidence="4">P08H-3</strain>
    </source>
</reference>
<dbReference type="InterPro" id="IPR016186">
    <property type="entry name" value="C-type_lectin-like/link_sf"/>
</dbReference>
<dbReference type="InterPro" id="IPR001304">
    <property type="entry name" value="C-type_lectin-like"/>
</dbReference>
<dbReference type="SUPFAM" id="SSF56436">
    <property type="entry name" value="C-type lectin-like"/>
    <property type="match status" value="1"/>
</dbReference>
<dbReference type="PROSITE" id="PS50041">
    <property type="entry name" value="C_TYPE_LECTIN_2"/>
    <property type="match status" value="1"/>
</dbReference>
<proteinExistence type="predicted"/>
<name>A0AAD9N1M3_9ANNE</name>
<keyword evidence="2" id="KW-1133">Transmembrane helix</keyword>
<feature type="domain" description="C-type lectin" evidence="3">
    <location>
        <begin position="64"/>
        <end position="165"/>
    </location>
</feature>
<dbReference type="EMBL" id="JAODUP010000298">
    <property type="protein sequence ID" value="KAK2153415.1"/>
    <property type="molecule type" value="Genomic_DNA"/>
</dbReference>
<dbReference type="CDD" id="cd00037">
    <property type="entry name" value="CLECT"/>
    <property type="match status" value="1"/>
</dbReference>
<feature type="region of interest" description="Disordered" evidence="1">
    <location>
        <begin position="271"/>
        <end position="305"/>
    </location>
</feature>
<keyword evidence="2" id="KW-0472">Membrane</keyword>
<keyword evidence="5" id="KW-1185">Reference proteome</keyword>
<dbReference type="SMART" id="SM00034">
    <property type="entry name" value="CLECT"/>
    <property type="match status" value="1"/>
</dbReference>
<dbReference type="Gene3D" id="3.10.100.10">
    <property type="entry name" value="Mannose-Binding Protein A, subunit A"/>
    <property type="match status" value="1"/>
</dbReference>
<evidence type="ECO:0000256" key="1">
    <source>
        <dbReference type="SAM" id="MobiDB-lite"/>
    </source>
</evidence>
<comment type="caution">
    <text evidence="4">The sequence shown here is derived from an EMBL/GenBank/DDBJ whole genome shotgun (WGS) entry which is preliminary data.</text>
</comment>
<feature type="transmembrane region" description="Helical" evidence="2">
    <location>
        <begin position="180"/>
        <end position="203"/>
    </location>
</feature>